<evidence type="ECO:0000256" key="1">
    <source>
        <dbReference type="SAM" id="MobiDB-lite"/>
    </source>
</evidence>
<dbReference type="EMBL" id="FRYK01000002">
    <property type="protein sequence ID" value="SHO73173.1"/>
    <property type="molecule type" value="Genomic_DNA"/>
</dbReference>
<dbReference type="OrthoDB" id="1443506at2"/>
<proteinExistence type="predicted"/>
<keyword evidence="2" id="KW-1133">Transmembrane helix</keyword>
<keyword evidence="2" id="KW-0472">Membrane</keyword>
<evidence type="ECO:0000313" key="3">
    <source>
        <dbReference type="EMBL" id="SHO73173.1"/>
    </source>
</evidence>
<keyword evidence="2" id="KW-0812">Transmembrane</keyword>
<protein>
    <submittedName>
        <fullName evidence="3">Uncharacterized protein</fullName>
    </submittedName>
</protein>
<feature type="compositionally biased region" description="Gly residues" evidence="1">
    <location>
        <begin position="311"/>
        <end position="338"/>
    </location>
</feature>
<evidence type="ECO:0000256" key="2">
    <source>
        <dbReference type="SAM" id="Phobius"/>
    </source>
</evidence>
<feature type="region of interest" description="Disordered" evidence="1">
    <location>
        <begin position="217"/>
        <end position="338"/>
    </location>
</feature>
<name>A0A1M7ZWJ3_9FLAO</name>
<feature type="transmembrane region" description="Helical" evidence="2">
    <location>
        <begin position="12"/>
        <end position="31"/>
    </location>
</feature>
<feature type="compositionally biased region" description="Low complexity" evidence="1">
    <location>
        <begin position="224"/>
        <end position="239"/>
    </location>
</feature>
<accession>A0A1M7ZWJ3</accession>
<keyword evidence="4" id="KW-1185">Reference proteome</keyword>
<gene>
    <name evidence="3" type="ORF">SAMN05443547_1526</name>
</gene>
<sequence>MKTYYLFNQKRVAFTSIWVIMIFLNSCGSYQNVSYYDNDGVYGTTRPTEPVVNKYSEQNMESSNVYSQRFRAMQDDFGYFTDVDNYNSQNQDTVVTVYNNEYDNQNYAGWGNNATSVSINYYDNWGWNNWYSPYWGTGWNWGWNSWYGNNWGWGWNSWYGPNWGWGWNSWYGPGWNSWYGNNWGWNGYYGRDVVYNRGRRGGNGYYNIGNRRNDDFNYNDIRTNRNYSNNRGNTTTRNNFSPRRNQNIVTPRNSSTQPRNYTPRNQAPRENNYTPRNQAPRENNYTPRNQAPRENNHTPRNNNYSSPRSSSGGGFGGGRSGGSSGGGRSGGGGRGGRG</sequence>
<dbReference type="RefSeq" id="WP_073583044.1">
    <property type="nucleotide sequence ID" value="NZ_CBCSEA010000006.1"/>
</dbReference>
<evidence type="ECO:0000313" key="4">
    <source>
        <dbReference type="Proteomes" id="UP000184611"/>
    </source>
</evidence>
<dbReference type="AlphaFoldDB" id="A0A1M7ZWJ3"/>
<feature type="compositionally biased region" description="Polar residues" evidence="1">
    <location>
        <begin position="240"/>
        <end position="304"/>
    </location>
</feature>
<reference evidence="4" key="1">
    <citation type="submission" date="2016-12" db="EMBL/GenBank/DDBJ databases">
        <authorList>
            <person name="Varghese N."/>
            <person name="Submissions S."/>
        </authorList>
    </citation>
    <scope>NUCLEOTIDE SEQUENCE [LARGE SCALE GENOMIC DNA]</scope>
    <source>
        <strain evidence="4">DSM 18830</strain>
    </source>
</reference>
<dbReference type="Proteomes" id="UP000184611">
    <property type="component" value="Unassembled WGS sequence"/>
</dbReference>
<organism evidence="3 4">
    <name type="scientific">Flavobacterium cucumis</name>
    <dbReference type="NCBI Taxonomy" id="416016"/>
    <lineage>
        <taxon>Bacteria</taxon>
        <taxon>Pseudomonadati</taxon>
        <taxon>Bacteroidota</taxon>
        <taxon>Flavobacteriia</taxon>
        <taxon>Flavobacteriales</taxon>
        <taxon>Flavobacteriaceae</taxon>
        <taxon>Flavobacterium</taxon>
    </lineage>
</organism>
<dbReference type="STRING" id="416016.SAMN05443547_1526"/>